<proteinExistence type="predicted"/>
<dbReference type="PANTHER" id="PTHR36302:SF1">
    <property type="entry name" value="COPPER CHAPERONE PCU(A)C"/>
    <property type="match status" value="1"/>
</dbReference>
<dbReference type="OrthoDB" id="9796962at2"/>
<reference evidence="1 2" key="1">
    <citation type="submission" date="2019-01" db="EMBL/GenBank/DDBJ databases">
        <title>Pseudolysobacter antarctica gen. nov., sp. nov., isolated from Fildes Peninsula, Antarctica.</title>
        <authorList>
            <person name="Wei Z."/>
            <person name="Peng F."/>
        </authorList>
    </citation>
    <scope>NUCLEOTIDE SEQUENCE [LARGE SCALE GENOMIC DNA]</scope>
    <source>
        <strain evidence="1 2">AQ6-296</strain>
    </source>
</reference>
<dbReference type="AlphaFoldDB" id="A0A411HKI2"/>
<dbReference type="Gene3D" id="2.60.40.1890">
    <property type="entry name" value="PCu(A)C copper chaperone"/>
    <property type="match status" value="1"/>
</dbReference>
<evidence type="ECO:0000313" key="2">
    <source>
        <dbReference type="Proteomes" id="UP000291562"/>
    </source>
</evidence>
<gene>
    <name evidence="1" type="ORF">ELE36_11365</name>
</gene>
<dbReference type="InterPro" id="IPR058248">
    <property type="entry name" value="Lxx211020-like"/>
</dbReference>
<sequence>MRFDMRSNLPRVSGRSENNQGNRCAWVFASLLAAMTMQASAAGHLLIEHAWIREAPPSAMMLAGYAVLRNDGDAAVEISTAQSKVFGDVSIHETVLENGVSRMHELHGLQIAPGAEVALAPGGKHLMLMDAKIPVVAGTVIELTLILTDGRKVSAAFIVSADTPSPAAH</sequence>
<organism evidence="1 2">
    <name type="scientific">Pseudolysobacter antarcticus</name>
    <dbReference type="NCBI Taxonomy" id="2511995"/>
    <lineage>
        <taxon>Bacteria</taxon>
        <taxon>Pseudomonadati</taxon>
        <taxon>Pseudomonadota</taxon>
        <taxon>Gammaproteobacteria</taxon>
        <taxon>Lysobacterales</taxon>
        <taxon>Rhodanobacteraceae</taxon>
        <taxon>Pseudolysobacter</taxon>
    </lineage>
</organism>
<dbReference type="InterPro" id="IPR007410">
    <property type="entry name" value="LpqE-like"/>
</dbReference>
<dbReference type="SUPFAM" id="SSF110087">
    <property type="entry name" value="DR1885-like metal-binding protein"/>
    <property type="match status" value="1"/>
</dbReference>
<evidence type="ECO:0000313" key="1">
    <source>
        <dbReference type="EMBL" id="QBB70900.1"/>
    </source>
</evidence>
<dbReference type="Pfam" id="PF04314">
    <property type="entry name" value="PCuAC"/>
    <property type="match status" value="1"/>
</dbReference>
<dbReference type="EMBL" id="CP035704">
    <property type="protein sequence ID" value="QBB70900.1"/>
    <property type="molecule type" value="Genomic_DNA"/>
</dbReference>
<accession>A0A411HKI2</accession>
<keyword evidence="2" id="KW-1185">Reference proteome</keyword>
<dbReference type="KEGG" id="xbc:ELE36_11365"/>
<protein>
    <submittedName>
        <fullName evidence="1">Copper chaperone PCu(A)C</fullName>
    </submittedName>
</protein>
<dbReference type="InterPro" id="IPR036182">
    <property type="entry name" value="PCuAC_sf"/>
</dbReference>
<dbReference type="Proteomes" id="UP000291562">
    <property type="component" value="Chromosome"/>
</dbReference>
<name>A0A411HKI2_9GAMM</name>
<dbReference type="PANTHER" id="PTHR36302">
    <property type="entry name" value="BLR7088 PROTEIN"/>
    <property type="match status" value="1"/>
</dbReference>